<dbReference type="InterPro" id="IPR036520">
    <property type="entry name" value="UPF0759_sf"/>
</dbReference>
<sequence length="220" mass="25914">MVKIGCCGFPVARSKYFENFDVIEIQRTFYDFVNPHFEFLLKAPQFITHSAKSPTYRRVRIRTDMKLNALGGFQPTKEVFNAYEAVYNYAKILRARIIIFQTPPSFTPKKKNLKNMERFFNKIERGNLILGWESRGRWSPAEIREVCKKFDLVDVVDPFLRGPVSGSLFYFRLHGGRGYRHRYTEEELLQLASSIKKKDGYVMFNNISMFLDAQRFKSLF</sequence>
<dbReference type="Proteomes" id="UP000191663">
    <property type="component" value="Unassembled WGS sequence"/>
</dbReference>
<dbReference type="EMBL" id="MUKB01000081">
    <property type="protein sequence ID" value="OPX17761.1"/>
    <property type="molecule type" value="Genomic_DNA"/>
</dbReference>
<organism evidence="1 2">
    <name type="scientific">candidate division WOR-3 bacterium 4484_100</name>
    <dbReference type="NCBI Taxonomy" id="1936077"/>
    <lineage>
        <taxon>Bacteria</taxon>
        <taxon>Bacteria division WOR-3</taxon>
    </lineage>
</organism>
<comment type="caution">
    <text evidence="1">The sequence shown here is derived from an EMBL/GenBank/DDBJ whole genome shotgun (WGS) entry which is preliminary data.</text>
</comment>
<evidence type="ECO:0000313" key="2">
    <source>
        <dbReference type="Proteomes" id="UP000191663"/>
    </source>
</evidence>
<evidence type="ECO:0000313" key="1">
    <source>
        <dbReference type="EMBL" id="OPX17761.1"/>
    </source>
</evidence>
<dbReference type="Gene3D" id="3.20.20.410">
    <property type="entry name" value="Protein of unknown function UPF0759"/>
    <property type="match status" value="1"/>
</dbReference>
<gene>
    <name evidence="1" type="ORF">BXT86_04800</name>
</gene>
<name>A0A1V4QFJ5_UNCW3</name>
<dbReference type="PANTHER" id="PTHR30348:SF4">
    <property type="entry name" value="DUF72 DOMAIN-CONTAINING PROTEIN"/>
    <property type="match status" value="1"/>
</dbReference>
<dbReference type="PANTHER" id="PTHR30348">
    <property type="entry name" value="UNCHARACTERIZED PROTEIN YECE"/>
    <property type="match status" value="1"/>
</dbReference>
<dbReference type="Pfam" id="PF01904">
    <property type="entry name" value="DUF72"/>
    <property type="match status" value="1"/>
</dbReference>
<evidence type="ECO:0008006" key="3">
    <source>
        <dbReference type="Google" id="ProtNLM"/>
    </source>
</evidence>
<dbReference type="SUPFAM" id="SSF117396">
    <property type="entry name" value="TM1631-like"/>
    <property type="match status" value="1"/>
</dbReference>
<accession>A0A1V4QFJ5</accession>
<dbReference type="AlphaFoldDB" id="A0A1V4QFJ5"/>
<protein>
    <recommendedName>
        <fullName evidence="3">DUF72 domain-containing protein</fullName>
    </recommendedName>
</protein>
<reference evidence="2" key="1">
    <citation type="submission" date="2017-01" db="EMBL/GenBank/DDBJ databases">
        <title>Novel pathways for hydrocarbon cycling and metabolic interdependencies in hydrothermal sediment communities.</title>
        <authorList>
            <person name="Dombrowski N."/>
            <person name="Seitz K."/>
            <person name="Teske A."/>
            <person name="Baker B."/>
        </authorList>
    </citation>
    <scope>NUCLEOTIDE SEQUENCE [LARGE SCALE GENOMIC DNA]</scope>
</reference>
<proteinExistence type="predicted"/>
<dbReference type="InterPro" id="IPR002763">
    <property type="entry name" value="DUF72"/>
</dbReference>